<evidence type="ECO:0000256" key="1">
    <source>
        <dbReference type="SAM" id="MobiDB-lite"/>
    </source>
</evidence>
<comment type="caution">
    <text evidence="2">The sequence shown here is derived from an EMBL/GenBank/DDBJ whole genome shotgun (WGS) entry which is preliminary data.</text>
</comment>
<dbReference type="InterPro" id="IPR039872">
    <property type="entry name" value="KIAA0513"/>
</dbReference>
<dbReference type="PANTHER" id="PTHR13663">
    <property type="entry name" value="SIMILAR TO RIKEN CDNA 6430548M08"/>
    <property type="match status" value="1"/>
</dbReference>
<keyword evidence="3" id="KW-1185">Reference proteome</keyword>
<feature type="compositionally biased region" description="Polar residues" evidence="1">
    <location>
        <begin position="476"/>
        <end position="485"/>
    </location>
</feature>
<organism evidence="2 3">
    <name type="scientific">Tropilaelaps mercedesae</name>
    <dbReference type="NCBI Taxonomy" id="418985"/>
    <lineage>
        <taxon>Eukaryota</taxon>
        <taxon>Metazoa</taxon>
        <taxon>Ecdysozoa</taxon>
        <taxon>Arthropoda</taxon>
        <taxon>Chelicerata</taxon>
        <taxon>Arachnida</taxon>
        <taxon>Acari</taxon>
        <taxon>Parasitiformes</taxon>
        <taxon>Mesostigmata</taxon>
        <taxon>Gamasina</taxon>
        <taxon>Dermanyssoidea</taxon>
        <taxon>Laelapidae</taxon>
        <taxon>Tropilaelaps</taxon>
    </lineage>
</organism>
<gene>
    <name evidence="2" type="ORF">BIW11_10753</name>
</gene>
<feature type="region of interest" description="Disordered" evidence="1">
    <location>
        <begin position="144"/>
        <end position="166"/>
    </location>
</feature>
<dbReference type="AlphaFoldDB" id="A0A1V9XEJ6"/>
<dbReference type="InParanoid" id="A0A1V9XEJ6"/>
<evidence type="ECO:0000313" key="2">
    <source>
        <dbReference type="EMBL" id="OQR71831.1"/>
    </source>
</evidence>
<name>A0A1V9XEJ6_9ACAR</name>
<feature type="region of interest" description="Disordered" evidence="1">
    <location>
        <begin position="1"/>
        <end position="21"/>
    </location>
</feature>
<reference evidence="2 3" key="1">
    <citation type="journal article" date="2017" name="Gigascience">
        <title>Draft genome of the honey bee ectoparasitic mite, Tropilaelaps mercedesae, is shaped by the parasitic life history.</title>
        <authorList>
            <person name="Dong X."/>
            <person name="Armstrong S.D."/>
            <person name="Xia D."/>
            <person name="Makepeace B.L."/>
            <person name="Darby A.C."/>
            <person name="Kadowaki T."/>
        </authorList>
    </citation>
    <scope>NUCLEOTIDE SEQUENCE [LARGE SCALE GENOMIC DNA]</scope>
    <source>
        <strain evidence="2">Wuxi-XJTLU</strain>
    </source>
</reference>
<dbReference type="OrthoDB" id="6268344at2759"/>
<protein>
    <recommendedName>
        <fullName evidence="4">SBF1/SBF2 domain-containing protein</fullName>
    </recommendedName>
</protein>
<feature type="region of interest" description="Disordered" evidence="1">
    <location>
        <begin position="274"/>
        <end position="297"/>
    </location>
</feature>
<proteinExistence type="predicted"/>
<evidence type="ECO:0000313" key="3">
    <source>
        <dbReference type="Proteomes" id="UP000192247"/>
    </source>
</evidence>
<dbReference type="Proteomes" id="UP000192247">
    <property type="component" value="Unassembled WGS sequence"/>
</dbReference>
<dbReference type="STRING" id="418985.A0A1V9XEJ6"/>
<accession>A0A1V9XEJ6</accession>
<feature type="region of interest" description="Disordered" evidence="1">
    <location>
        <begin position="71"/>
        <end position="102"/>
    </location>
</feature>
<feature type="compositionally biased region" description="Low complexity" evidence="1">
    <location>
        <begin position="74"/>
        <end position="89"/>
    </location>
</feature>
<dbReference type="PANTHER" id="PTHR13663:SF2">
    <property type="entry name" value="SIMILAR TO RIKEN CDNA 6430548M08"/>
    <property type="match status" value="1"/>
</dbReference>
<evidence type="ECO:0008006" key="4">
    <source>
        <dbReference type="Google" id="ProtNLM"/>
    </source>
</evidence>
<feature type="region of interest" description="Disordered" evidence="1">
    <location>
        <begin position="476"/>
        <end position="505"/>
    </location>
</feature>
<dbReference type="EMBL" id="MNPL01013404">
    <property type="protein sequence ID" value="OQR71831.1"/>
    <property type="molecule type" value="Genomic_DNA"/>
</dbReference>
<sequence length="505" mass="55155">MTTQFLSKRRGFSDQTTAPPRKSVRHLVGRLLLSDLSTAQRYTGVVAAPFPPNASKANCATKEAAACNSKKHQSTISVISSDTSDSAIASRKDDGSDTGSVSWRANEPSAISQRLELSMVHVDMQLCTVAEKVQRWKDTIGRSKIRSHGIEPSPQSSSKRSSDETFCRNSFDNGLRSLIPSLPPQQLLQMPTRGPCSPFSGHGAVDTGVDADDPLTNASALSSLAFNGEDVGTANEESRPPPDWCELDTSDLKEISQSVSRARSDVDSLLADRRTSNDSDSWCSAGVGAGTEDDGGEADRAKLWATSLPLTDKTRTRSADVQNAQEINQFMDVFVIKIFEDYASLSPQDKSHLGVLARKSEGRSAFARSLDGHRAGRACLTEGAFLSLAQSTAVMLFECCEAGDWSPAKVLMNMCFTFYTEEIENDGSVRREYLCSQLSSQPIWKNLRFWNAAFFEAILSERAKFLLPPAPSTNCIEQQNQQGQSGKKDLVITSQGWQRPDKESQ</sequence>
<feature type="non-terminal residue" evidence="2">
    <location>
        <position position="505"/>
    </location>
</feature>